<dbReference type="PANTHER" id="PTHR32039:SF7">
    <property type="entry name" value="COMPETENCE PROTEIN COMM"/>
    <property type="match status" value="1"/>
</dbReference>
<sequence>MINRVKSGILYGIEGRLIEIEVDLSRGMPSFSVVGLAGTEIKESKERVRSSINNSNLVFPNGRIVVNLSPADLKKDGSYLDLGICMGILRNKISKTDEELMKIAFLGELSLDGSLRSVNGILSIVISLKKYGIKSIYIPIDSYYECHEVEGIEIIPVKSVKECLKVVSMPSDEYESFIEKRYADLNTIIEEKTREFDEKKIYTDDFYYIKGNSFAKRCVEISVSGGHNLLLIGPPGTGKTMIAKSIRSVLPELDNSEKLIVTQIYSAAGKLNNISGLMKERPFRQPHHTTTRLSIIGGGINASLGEITLAHKGILFLDEIPEFNRHTIDAMRQPLEDGYINVSRINNSFNYPASFTLIATANPCPCGYYNTDKICTCKQSEIERYKNRISGPILDRMDLFCEVGEIDYEEFSKNNSEMYSSCEMKKRIELARNVQYKRFSKGMEDKDNNISLNSEMNSELIYKYCILDKEAQKTARKLHNKYNLSNRSYLRILKVARTIADLENRERIGESDIIESFSYRKAYYKYFSKIY</sequence>
<keyword evidence="2" id="KW-0547">Nucleotide-binding</keyword>
<dbReference type="NCBIfam" id="TIGR00368">
    <property type="entry name" value="YifB family Mg chelatase-like AAA ATPase"/>
    <property type="match status" value="1"/>
</dbReference>
<dbReference type="InterPro" id="IPR025943">
    <property type="entry name" value="Sigma_54_int_dom_ATP-bd_2"/>
</dbReference>
<dbReference type="Pfam" id="PF01078">
    <property type="entry name" value="Mg_chelatase"/>
    <property type="match status" value="1"/>
</dbReference>
<dbReference type="InterPro" id="IPR003593">
    <property type="entry name" value="AAA+_ATPase"/>
</dbReference>
<dbReference type="InterPro" id="IPR045006">
    <property type="entry name" value="CHLI-like"/>
</dbReference>
<keyword evidence="6" id="KW-1185">Reference proteome</keyword>
<evidence type="ECO:0000313" key="6">
    <source>
        <dbReference type="Proteomes" id="UP000713904"/>
    </source>
</evidence>
<dbReference type="PRINTS" id="PR01657">
    <property type="entry name" value="MCMFAMILY"/>
</dbReference>
<proteinExistence type="inferred from homology"/>
<dbReference type="SUPFAM" id="SSF52540">
    <property type="entry name" value="P-loop containing nucleoside triphosphate hydrolases"/>
    <property type="match status" value="1"/>
</dbReference>
<name>A0ABR6TMY3_9FIRM</name>
<dbReference type="SUPFAM" id="SSF54211">
    <property type="entry name" value="Ribosomal protein S5 domain 2-like"/>
    <property type="match status" value="1"/>
</dbReference>
<feature type="domain" description="AAA+ ATPase" evidence="4">
    <location>
        <begin position="225"/>
        <end position="410"/>
    </location>
</feature>
<protein>
    <submittedName>
        <fullName evidence="5">YifB family Mg chelatase-like AAA ATPase</fullName>
    </submittedName>
</protein>
<dbReference type="Proteomes" id="UP000713904">
    <property type="component" value="Unassembled WGS sequence"/>
</dbReference>
<dbReference type="InterPro" id="IPR025158">
    <property type="entry name" value="Mg_chelat-rel_C"/>
</dbReference>
<gene>
    <name evidence="5" type="ORF">HLB29_08870</name>
</gene>
<keyword evidence="3" id="KW-0067">ATP-binding</keyword>
<dbReference type="InterPro" id="IPR014721">
    <property type="entry name" value="Ribsml_uS5_D2-typ_fold_subgr"/>
</dbReference>
<comment type="similarity">
    <text evidence="1">Belongs to the Mg-chelatase subunits D/I family. ComM subfamily.</text>
</comment>
<dbReference type="InterPro" id="IPR001208">
    <property type="entry name" value="MCM_dom"/>
</dbReference>
<dbReference type="InterPro" id="IPR004482">
    <property type="entry name" value="Mg_chelat-rel"/>
</dbReference>
<evidence type="ECO:0000256" key="1">
    <source>
        <dbReference type="ARBA" id="ARBA00006354"/>
    </source>
</evidence>
<dbReference type="RefSeq" id="WP_185624800.1">
    <property type="nucleotide sequence ID" value="NZ_JABGBW010000013.1"/>
</dbReference>
<dbReference type="InterPro" id="IPR027417">
    <property type="entry name" value="P-loop_NTPase"/>
</dbReference>
<evidence type="ECO:0000256" key="2">
    <source>
        <dbReference type="ARBA" id="ARBA00022741"/>
    </source>
</evidence>
<dbReference type="PANTHER" id="PTHR32039">
    <property type="entry name" value="MAGNESIUM-CHELATASE SUBUNIT CHLI"/>
    <property type="match status" value="1"/>
</dbReference>
<evidence type="ECO:0000313" key="5">
    <source>
        <dbReference type="EMBL" id="MBC2576781.1"/>
    </source>
</evidence>
<comment type="caution">
    <text evidence="5">The sequence shown here is derived from an EMBL/GenBank/DDBJ whole genome shotgun (WGS) entry which is preliminary data.</text>
</comment>
<dbReference type="Pfam" id="PF13335">
    <property type="entry name" value="Mg_chelatase_C"/>
    <property type="match status" value="1"/>
</dbReference>
<evidence type="ECO:0000256" key="3">
    <source>
        <dbReference type="ARBA" id="ARBA00022840"/>
    </source>
</evidence>
<accession>A0ABR6TMY3</accession>
<dbReference type="InterPro" id="IPR000523">
    <property type="entry name" value="Mg_chelatse_chII-like_cat_dom"/>
</dbReference>
<dbReference type="SMART" id="SM00382">
    <property type="entry name" value="AAA"/>
    <property type="match status" value="1"/>
</dbReference>
<evidence type="ECO:0000259" key="4">
    <source>
        <dbReference type="SMART" id="SM00382"/>
    </source>
</evidence>
<organism evidence="5 6">
    <name type="scientific">Peptostreptococcus canis</name>
    <dbReference type="NCBI Taxonomy" id="1159213"/>
    <lineage>
        <taxon>Bacteria</taxon>
        <taxon>Bacillati</taxon>
        <taxon>Bacillota</taxon>
        <taxon>Clostridia</taxon>
        <taxon>Peptostreptococcales</taxon>
        <taxon>Peptostreptococcaceae</taxon>
        <taxon>Peptostreptococcus</taxon>
    </lineage>
</organism>
<reference evidence="5 6" key="1">
    <citation type="submission" date="2020-05" db="EMBL/GenBank/DDBJ databases">
        <title>Draft genome of xy-202 and genomic insight in genome of the genus Peptostreptococcus.</title>
        <authorList>
            <person name="Zhang Z."/>
        </authorList>
    </citation>
    <scope>NUCLEOTIDE SEQUENCE [LARGE SCALE GENOMIC DNA]</scope>
    <source>
        <strain evidence="5 6">DSM 27025</strain>
    </source>
</reference>
<dbReference type="Pfam" id="PF13541">
    <property type="entry name" value="ChlI"/>
    <property type="match status" value="1"/>
</dbReference>
<dbReference type="InterPro" id="IPR020568">
    <property type="entry name" value="Ribosomal_Su5_D2-typ_SF"/>
</dbReference>
<dbReference type="Gene3D" id="3.40.50.300">
    <property type="entry name" value="P-loop containing nucleotide triphosphate hydrolases"/>
    <property type="match status" value="1"/>
</dbReference>
<dbReference type="Gene3D" id="3.30.230.10">
    <property type="match status" value="1"/>
</dbReference>
<dbReference type="PROSITE" id="PS00676">
    <property type="entry name" value="SIGMA54_INTERACT_2"/>
    <property type="match status" value="1"/>
</dbReference>
<dbReference type="EMBL" id="JABGBW010000013">
    <property type="protein sequence ID" value="MBC2576781.1"/>
    <property type="molecule type" value="Genomic_DNA"/>
</dbReference>